<feature type="domain" description="Calponin-homology (CH)" evidence="17">
    <location>
        <begin position="121"/>
        <end position="237"/>
    </location>
</feature>
<evidence type="ECO:0000313" key="22">
    <source>
        <dbReference type="EMBL" id="KAE8290143.1"/>
    </source>
</evidence>
<keyword evidence="12" id="KW-0067">ATP-binding</keyword>
<reference evidence="22 23" key="1">
    <citation type="submission" date="2019-07" db="EMBL/GenBank/DDBJ databases">
        <title>Chromosome genome assembly for large yellow croaker.</title>
        <authorList>
            <person name="Xiao S."/>
        </authorList>
    </citation>
    <scope>NUCLEOTIDE SEQUENCE [LARGE SCALE GENOMIC DNA]</scope>
    <source>
        <strain evidence="22">JMULYC20181020</strain>
        <tissue evidence="22">Muscle</tissue>
    </source>
</reference>
<keyword evidence="10 22" id="KW-0418">Kinase</keyword>
<dbReference type="PROSITE" id="PS50021">
    <property type="entry name" value="CH"/>
    <property type="match status" value="4"/>
</dbReference>
<dbReference type="InterPro" id="IPR056802">
    <property type="entry name" value="ATR-like_M-HEAT"/>
</dbReference>
<feature type="domain" description="Calponin-homology (CH)" evidence="17">
    <location>
        <begin position="387"/>
        <end position="496"/>
    </location>
</feature>
<dbReference type="PROSITE" id="PS51190">
    <property type="entry name" value="FATC"/>
    <property type="match status" value="1"/>
</dbReference>
<dbReference type="InterPro" id="IPR012993">
    <property type="entry name" value="UME"/>
</dbReference>
<feature type="domain" description="EF-hand" evidence="18">
    <location>
        <begin position="11"/>
        <end position="46"/>
    </location>
</feature>
<evidence type="ECO:0000256" key="1">
    <source>
        <dbReference type="ARBA" id="ARBA00004123"/>
    </source>
</evidence>
<dbReference type="CDD" id="cd21298">
    <property type="entry name" value="CH_PLS_rpt3"/>
    <property type="match status" value="1"/>
</dbReference>
<dbReference type="GO" id="GO:0005737">
    <property type="term" value="C:cytoplasm"/>
    <property type="evidence" value="ECO:0007669"/>
    <property type="project" value="UniProtKB-ARBA"/>
</dbReference>
<dbReference type="CDD" id="cd21292">
    <property type="entry name" value="CH_PLS_rpt1"/>
    <property type="match status" value="1"/>
</dbReference>
<keyword evidence="11" id="KW-0106">Calcium</keyword>
<feature type="domain" description="Calponin-homology (CH)" evidence="17">
    <location>
        <begin position="258"/>
        <end position="369"/>
    </location>
</feature>
<evidence type="ECO:0000259" key="18">
    <source>
        <dbReference type="PROSITE" id="PS50222"/>
    </source>
</evidence>
<dbReference type="Pfam" id="PF00307">
    <property type="entry name" value="CH"/>
    <property type="match status" value="3"/>
</dbReference>
<dbReference type="Gene3D" id="1.10.418.10">
    <property type="entry name" value="Calponin-like domain"/>
    <property type="match status" value="4"/>
</dbReference>
<dbReference type="GO" id="GO:0005634">
    <property type="term" value="C:nucleus"/>
    <property type="evidence" value="ECO:0007669"/>
    <property type="project" value="UniProtKB-SubCell"/>
</dbReference>
<dbReference type="Pfam" id="PF25030">
    <property type="entry name" value="M-HEAT_ATR"/>
    <property type="match status" value="1"/>
</dbReference>
<evidence type="ECO:0000256" key="16">
    <source>
        <dbReference type="ARBA" id="ARBA00024420"/>
    </source>
</evidence>
<dbReference type="FunFam" id="1.10.238.10:FF:000263">
    <property type="entry name" value="plastin-1 isoform X2"/>
    <property type="match status" value="1"/>
</dbReference>
<sequence>MENHITQISREDLDDLRDAFNKIDIDNSGYVSDFELQELFREASFSLPGYKVRQIMETFIAGDTNKDEKISFEEFVGIYQELKSKEFSETFKKTITRKDGIRSFGGMSGNSSEGTQHSYSVEEKVAFVNWINKALAKDPDCQHLLPMNPDDDSLFRSVRDGILLCKMINLSQPDTIDERVINTKKLATFKMTENLVLALNSASAIGCMVVSIDAHDLMAGKPHLVLGLFWQIIKVGLFADIEISRNEGRGRAGTSDVSLPRGAAAPLGQFHLRNAGTETINNFSEDIKDSRAYFYLLDQVALQEEDNFKMKVKIDISGLSEPDLNQRAELMLQQAALLDCRQFVSPHDVTSGNSKLNLAFVANLFNMHPLQKSHISDMYASHIEAETREERTFRNWMNSLGVSPNVNHLYWDLCDGLVIMQLFEKINVPVNWKKVNKRPYPPLGANMKKLENCNYAVELGRDVAHFSLVGIGGQNLNEGSSMHTLALVWQLMRRYTVQVLSDLGDGEKVGDNIILAWINTTLGPKNKHAHISSFKDKLISTSLPVIELIDVIAPGTVKWDMVRKQERGMMNNDDKLNNAKYAVSLARKIGARVYALPDDLVEVNPKMVMTLACAAEYEQAVQKPRQILCQFIDRILTDVNVVALGLNKKSSSEPACVMLLDFVQHIIKSSSLMFANPSCHPVEYPDTTQSCTDFSKWVAVRLLRVAAAPDCDVIHQRVSAVLCSLLHTLRARAPFICSCLTQDLIFLAQDLSNILYAHIATLAGNGHAQSRWPATLECFGISPVCASSYLTPSPLVLSSPAALESLTAVTIGVITDALRGVVSRRDVSVAWETACSFLANGNTRLRKISMVMLRRLVELGGFPEMQGHEFFTAYHQLMETHSNLDEKNPYEGELLNLTRCVFQSSGVSRFEPIYLSQMFECVCTLGGACVRSATEVNESLCLLFSFLLSVAVVYESAALLRRQRVTEVCRTLARTVGTENQAECAEGFLRAALKSETTAVIQKSGDGETAAKKSCKSATNSASKTIKTSSAEVDMRVRSEVWAVVNSRLEELLTLLNSGQAESAQTLPALEGLALILHLAALCSSPTRQYTNTDFTLLGFSGCPPETLGRALKSCQSVLEEGAQPVSNQAFFQSAVRTTVAILDSILYLTMSSHTEDGLQRRVCALLSLPWVSENKSASAYKSSGFPSWLPAFAHRLSFCYSPEIQADCVSLMGLLRGGVCETWRLCVFSKALQSPHEAVRAAAVRAFPLLLHRLGSTNPDLPGTTLLSRMEDGSEQVKKELARIIGQLSCIQSELSQLGDTHTESARPPRILCHQLSLAAEHPGNACPSLKATIVKPFLPLLRQEAPSSVKQAFLEALPHLCQHVKLTGGDSDSRAVLCALIGLMEDSDVAVRISFSQSVRFLLTETTRNSEQGSLSELLVARLKEAFNNAKLKRDDELRNSLILTTGEIGRASQGSLVSFSLLRLLHCLLSKSSPVSVAAYAQIRALATAKGLKLQTLFSQYKNPICQFLVESLHSRHASALRSTPDQGSESANQRELALDILAQIAHAFDFPDLHRFLTRTLQVLLPYLAAKASSTGSALIRTLANELKANRREILINNFKYIFSHLVCSCTKEELERAFHYLQSETEIELGSLLRQDFQGLHNELLLRLGEHYQQVFNGLAILASFASNDDPYQGPRDITTPERMADYLQPKLLGILAFFNMQLLSSSAGEKDRKKLALTSVMALMRLMGSKHISSVRVKMMTTLRTGLRYREDFPLLCCQTWECFVRSVEPAHLGPLLSHVIVALLPLIPLQPKETAAIIHFLILGNREEVNDYLHEIYFLPDHPELKNIHRVLQDYKKLTASSSDLAAALQLSMRAIQHENVDVRIHALTSLRDMMHSKQEWLLQQVCASEAVEPVISNLVSVLLKGCQDSSPEARLLCGECLGELGAVDPGRLDLSHIHTHGDRNTFVSGVDDPNFAYDLLTELTRTFLAYADDVRAQDSAAYAIQELLSIFECREGRTDSPGRRLWRRFPEQIQEILEPHLNSRYKSSQKEVNWSKLKKPVYLSKRGSKFSDWSATWAGYLISKVRHELASRVFNCCSFIIKHDYKVTIYLLPHILLYMLLGCTPAQQSEVTEEMMAVLTEGDERGGGHCQDAASSLSQLSIQTVFSMLSHLTQWSRHILYSKPKNNESGEYQRVVAFLKGIPQDVLAKASLRSKAYTRALMHFEAYILENKENIQDHLTFLQTLYAAMHEPDGVRGVNALRREEPSLREQILEHESIGLLRDATACYDRAIQLESDQIGHYHGVMTSMLGLGQLSTVITQVNGVLANKHQWKSELNTYRVEAAWKLGQWDLLEDYLSSDRQSSTWGVQLGQLLLSAKKQDAETFYEKLKLVRKEQVVPLSAASYECGTYQRGYEYIVRLHMLSELEHTFTDLQKQRESSTPTPSQLPPHWSDRLEMTQNSFRAKEPVLALRRALLSLGPDPMSEELVGECWLQSARVARKAGHHQTAFNALLNAENTHLAELVTEKAKWLWSKGDVHQALIVLQKGVAQCFPDDQPLVDSRSLQTKGKAMLLVGRFMEETANFESNAIMKAYKDVTNLLPEWEDGNFYLAKYYDKVMPMVTDNKLEKQGNLIRYIVTYFGKALQFGNQYIYQAMPRMLSLWLDFGAKVCECEKAGRADRQMRQELAKINTVVSEHCDNLAPYQFLTAFSQLISRVCHSSDEVFNVLMTIVAKVFLAYPQQAMWLMTAVSKSSYPMRMNRCNQILKKAISLKQSLEKFIGDANRLTDKLLELCNKPVDSNSTTLSMCVHFKQLKRLVEEPTFSQILIPLQSVLIPTLPSTGGANTKHDAFPGHWAYLDGFEDIVEILASLQKPKKISLKGSDGRSYTMMCKPKDDLRKDCRLMEFNCLINKCLRKDAESRRRELHIRTYAVIPLNEECGIIEWVNNTAGLRHILTKLYKERGIYLSGKELRKLILPKTAPFEEKLHIHREVLCARHLPVFYEWFLRTFPDPTSWYSSRSAYCRSTAVMSMVGYILGLGDRHGENILFDSFTGECVHVDFNCLFNKGETFDVPEVVPFRLTQNMVHAMGPMGTEGLFRQACEVTLRLMRDQREPLMSVLKTFLHDPLVEWSKQAKGLSKAQANETGEIVNEKAKTHVCDIEQRLQGVIKSRNKVLGLPLSIEGHVHYLIQEATDDKLLCQMYLGWGPYL</sequence>
<dbReference type="PROSITE" id="PS51189">
    <property type="entry name" value="FAT"/>
    <property type="match status" value="1"/>
</dbReference>
<keyword evidence="14" id="KW-0234">DNA repair</keyword>
<dbReference type="InterPro" id="IPR018936">
    <property type="entry name" value="PI3/4_kinase_CS"/>
</dbReference>
<dbReference type="GO" id="GO:0000723">
    <property type="term" value="P:telomere maintenance"/>
    <property type="evidence" value="ECO:0007669"/>
    <property type="project" value="TreeGrafter"/>
</dbReference>
<dbReference type="Gene3D" id="1.25.10.10">
    <property type="entry name" value="Leucine-rich Repeat Variant"/>
    <property type="match status" value="2"/>
</dbReference>
<evidence type="ECO:0000256" key="3">
    <source>
        <dbReference type="ARBA" id="ARBA00012513"/>
    </source>
</evidence>
<keyword evidence="8" id="KW-0547">Nucleotide-binding</keyword>
<dbReference type="Pfam" id="PF02259">
    <property type="entry name" value="FAT"/>
    <property type="match status" value="1"/>
</dbReference>
<dbReference type="GO" id="GO:0005524">
    <property type="term" value="F:ATP binding"/>
    <property type="evidence" value="ECO:0007669"/>
    <property type="project" value="UniProtKB-KW"/>
</dbReference>
<dbReference type="SMART" id="SM01343">
    <property type="entry name" value="FATC"/>
    <property type="match status" value="1"/>
</dbReference>
<evidence type="ECO:0000256" key="2">
    <source>
        <dbReference type="ARBA" id="ARBA00010769"/>
    </source>
</evidence>
<dbReference type="CDD" id="cd00051">
    <property type="entry name" value="EFh"/>
    <property type="match status" value="1"/>
</dbReference>
<evidence type="ECO:0000256" key="5">
    <source>
        <dbReference type="ARBA" id="ARBA00022679"/>
    </source>
</evidence>
<dbReference type="GO" id="GO:0006281">
    <property type="term" value="P:DNA repair"/>
    <property type="evidence" value="ECO:0007669"/>
    <property type="project" value="UniProtKB-KW"/>
</dbReference>
<dbReference type="Pfam" id="PF23593">
    <property type="entry name" value="HEAT_ATR"/>
    <property type="match status" value="1"/>
</dbReference>
<dbReference type="SUPFAM" id="SSF56112">
    <property type="entry name" value="Protein kinase-like (PK-like)"/>
    <property type="match status" value="1"/>
</dbReference>
<dbReference type="InterPro" id="IPR001589">
    <property type="entry name" value="Actinin_actin-bd_CS"/>
</dbReference>
<dbReference type="GO" id="GO:0003779">
    <property type="term" value="F:actin binding"/>
    <property type="evidence" value="ECO:0007669"/>
    <property type="project" value="UniProtKB-KW"/>
</dbReference>
<dbReference type="InterPro" id="IPR036940">
    <property type="entry name" value="PI3/4_kinase_cat_sf"/>
</dbReference>
<dbReference type="SUPFAM" id="SSF47576">
    <property type="entry name" value="Calponin-homology domain, CH-domain"/>
    <property type="match status" value="1"/>
</dbReference>
<name>A0A6G0IFQ5_LARCR</name>
<dbReference type="InterPro" id="IPR003151">
    <property type="entry name" value="PIK-rel_kinase_FAT"/>
</dbReference>
<dbReference type="Pfam" id="PF13499">
    <property type="entry name" value="EF-hand_7"/>
    <property type="match status" value="1"/>
</dbReference>
<dbReference type="SMART" id="SM00802">
    <property type="entry name" value="UME"/>
    <property type="match status" value="1"/>
</dbReference>
<dbReference type="PROSITE" id="PS00018">
    <property type="entry name" value="EF_HAND_1"/>
    <property type="match status" value="1"/>
</dbReference>
<dbReference type="InterPro" id="IPR000403">
    <property type="entry name" value="PI3/4_kinase_cat_dom"/>
</dbReference>
<dbReference type="FunFam" id="1.10.418.10:FF:000010">
    <property type="entry name" value="Plastin-3 isoform 1"/>
    <property type="match status" value="1"/>
</dbReference>
<comment type="similarity">
    <text evidence="2">Belongs to the PI3/PI4-kinase family. ATM subfamily.</text>
</comment>
<evidence type="ECO:0000259" key="21">
    <source>
        <dbReference type="PROSITE" id="PS51190"/>
    </source>
</evidence>
<evidence type="ECO:0000256" key="6">
    <source>
        <dbReference type="ARBA" id="ARBA00022723"/>
    </source>
</evidence>
<feature type="domain" description="Calponin-homology (CH)" evidence="17">
    <location>
        <begin position="508"/>
        <end position="620"/>
    </location>
</feature>
<organism evidence="22 23">
    <name type="scientific">Larimichthys crocea</name>
    <name type="common">Large yellow croaker</name>
    <name type="synonym">Pseudosciaena crocea</name>
    <dbReference type="NCBI Taxonomy" id="215358"/>
    <lineage>
        <taxon>Eukaryota</taxon>
        <taxon>Metazoa</taxon>
        <taxon>Chordata</taxon>
        <taxon>Craniata</taxon>
        <taxon>Vertebrata</taxon>
        <taxon>Euteleostomi</taxon>
        <taxon>Actinopterygii</taxon>
        <taxon>Neopterygii</taxon>
        <taxon>Teleostei</taxon>
        <taxon>Neoteleostei</taxon>
        <taxon>Acanthomorphata</taxon>
        <taxon>Eupercaria</taxon>
        <taxon>Sciaenidae</taxon>
        <taxon>Larimichthys</taxon>
    </lineage>
</organism>
<dbReference type="SMART" id="SM00033">
    <property type="entry name" value="CH"/>
    <property type="match status" value="4"/>
</dbReference>
<dbReference type="InterPro" id="IPR011009">
    <property type="entry name" value="Kinase-like_dom_sf"/>
</dbReference>
<dbReference type="Gene3D" id="3.30.1010.10">
    <property type="entry name" value="Phosphatidylinositol 3-kinase Catalytic Subunit, Chain A, domain 4"/>
    <property type="match status" value="1"/>
</dbReference>
<dbReference type="InterPro" id="IPR016024">
    <property type="entry name" value="ARM-type_fold"/>
</dbReference>
<dbReference type="Gene3D" id="1.10.1070.11">
    <property type="entry name" value="Phosphatidylinositol 3-/4-kinase, catalytic domain"/>
    <property type="match status" value="1"/>
</dbReference>
<keyword evidence="13" id="KW-0009">Actin-binding</keyword>
<dbReference type="SMART" id="SM00146">
    <property type="entry name" value="PI3Kc"/>
    <property type="match status" value="1"/>
</dbReference>
<evidence type="ECO:0000256" key="9">
    <source>
        <dbReference type="ARBA" id="ARBA00022763"/>
    </source>
</evidence>
<dbReference type="Pfam" id="PF25032">
    <property type="entry name" value="N-HEAT_ATR"/>
    <property type="match status" value="1"/>
</dbReference>
<keyword evidence="4" id="KW-0723">Serine/threonine-protein kinase</keyword>
<protein>
    <recommendedName>
        <fullName evidence="16">Serine/threonine-protein kinase ATR</fullName>
        <ecNumber evidence="3">2.7.11.1</ecNumber>
    </recommendedName>
</protein>
<dbReference type="SUPFAM" id="SSF48371">
    <property type="entry name" value="ARM repeat"/>
    <property type="match status" value="1"/>
</dbReference>
<dbReference type="PROSITE" id="PS00916">
    <property type="entry name" value="PI3_4_KINASE_2"/>
    <property type="match status" value="1"/>
</dbReference>
<keyword evidence="7" id="KW-0677">Repeat</keyword>
<dbReference type="GO" id="GO:0000077">
    <property type="term" value="P:DNA damage checkpoint signaling"/>
    <property type="evidence" value="ECO:0007669"/>
    <property type="project" value="TreeGrafter"/>
</dbReference>
<dbReference type="InterPro" id="IPR018247">
    <property type="entry name" value="EF_Hand_1_Ca_BS"/>
</dbReference>
<evidence type="ECO:0000259" key="19">
    <source>
        <dbReference type="PROSITE" id="PS50290"/>
    </source>
</evidence>
<evidence type="ECO:0000313" key="23">
    <source>
        <dbReference type="Proteomes" id="UP000424527"/>
    </source>
</evidence>
<dbReference type="GO" id="GO:0005509">
    <property type="term" value="F:calcium ion binding"/>
    <property type="evidence" value="ECO:0007669"/>
    <property type="project" value="InterPro"/>
</dbReference>
<proteinExistence type="inferred from homology"/>
<dbReference type="InterPro" id="IPR011990">
    <property type="entry name" value="TPR-like_helical_dom_sf"/>
</dbReference>
<dbReference type="Pfam" id="PF00454">
    <property type="entry name" value="PI3_PI4_kinase"/>
    <property type="match status" value="1"/>
</dbReference>
<dbReference type="InterPro" id="IPR011992">
    <property type="entry name" value="EF-hand-dom_pair"/>
</dbReference>
<dbReference type="FunFam" id="3.30.1010.10:FF:000011">
    <property type="entry name" value="serine/threonine-protein kinase ATR"/>
    <property type="match status" value="1"/>
</dbReference>
<dbReference type="InterPro" id="IPR003152">
    <property type="entry name" value="FATC_dom"/>
</dbReference>
<dbReference type="Proteomes" id="UP000424527">
    <property type="component" value="Unassembled WGS sequence"/>
</dbReference>
<evidence type="ECO:0000259" key="20">
    <source>
        <dbReference type="PROSITE" id="PS51189"/>
    </source>
</evidence>
<keyword evidence="9" id="KW-0227">DNA damage</keyword>
<dbReference type="Gene3D" id="1.10.238.10">
    <property type="entry name" value="EF-hand"/>
    <property type="match status" value="1"/>
</dbReference>
<feature type="domain" description="EF-hand" evidence="18">
    <location>
        <begin position="50"/>
        <end position="85"/>
    </location>
</feature>
<dbReference type="PROSITE" id="PS50222">
    <property type="entry name" value="EF_HAND_2"/>
    <property type="match status" value="2"/>
</dbReference>
<dbReference type="InterPro" id="IPR036872">
    <property type="entry name" value="CH_dom_sf"/>
</dbReference>
<evidence type="ECO:0000256" key="13">
    <source>
        <dbReference type="ARBA" id="ARBA00023203"/>
    </source>
</evidence>
<evidence type="ECO:0000256" key="7">
    <source>
        <dbReference type="ARBA" id="ARBA00022737"/>
    </source>
</evidence>
<dbReference type="SUPFAM" id="SSF47473">
    <property type="entry name" value="EF-hand"/>
    <property type="match status" value="1"/>
</dbReference>
<comment type="subcellular location">
    <subcellularLocation>
        <location evidence="1">Nucleus</location>
    </subcellularLocation>
</comment>
<keyword evidence="5" id="KW-0808">Transferase</keyword>
<keyword evidence="23" id="KW-1185">Reference proteome</keyword>
<evidence type="ECO:0000256" key="14">
    <source>
        <dbReference type="ARBA" id="ARBA00023204"/>
    </source>
</evidence>
<dbReference type="Pfam" id="PF08064">
    <property type="entry name" value="UME"/>
    <property type="match status" value="1"/>
</dbReference>
<dbReference type="EC" id="2.7.11.1" evidence="3"/>
<evidence type="ECO:0000256" key="11">
    <source>
        <dbReference type="ARBA" id="ARBA00022837"/>
    </source>
</evidence>
<feature type="domain" description="PI3K/PI4K catalytic" evidence="19">
    <location>
        <begin position="2848"/>
        <end position="3156"/>
    </location>
</feature>
<evidence type="ECO:0000256" key="15">
    <source>
        <dbReference type="ARBA" id="ARBA00023242"/>
    </source>
</evidence>
<dbReference type="Gene3D" id="1.25.40.10">
    <property type="entry name" value="Tetratricopeptide repeat domain"/>
    <property type="match status" value="1"/>
</dbReference>
<evidence type="ECO:0000259" key="17">
    <source>
        <dbReference type="PROSITE" id="PS50021"/>
    </source>
</evidence>
<dbReference type="Pfam" id="PF02260">
    <property type="entry name" value="FATC"/>
    <property type="match status" value="1"/>
</dbReference>
<evidence type="ECO:0000256" key="4">
    <source>
        <dbReference type="ARBA" id="ARBA00022527"/>
    </source>
</evidence>
<dbReference type="FunFam" id="1.10.418.10:FF:000027">
    <property type="entry name" value="Probable fimbrin"/>
    <property type="match status" value="1"/>
</dbReference>
<dbReference type="PROSITE" id="PS50290">
    <property type="entry name" value="PI3_4_KINASE_3"/>
    <property type="match status" value="1"/>
</dbReference>
<dbReference type="PROSITE" id="PS00019">
    <property type="entry name" value="ACTININ_1"/>
    <property type="match status" value="1"/>
</dbReference>
<gene>
    <name evidence="22" type="ORF">D5F01_LYC11861</name>
</gene>
<dbReference type="InterPro" id="IPR001715">
    <property type="entry name" value="CH_dom"/>
</dbReference>
<dbReference type="InterPro" id="IPR011989">
    <property type="entry name" value="ARM-like"/>
</dbReference>
<dbReference type="FunFam" id="1.10.418.10:FF:000014">
    <property type="entry name" value="Plastin-3 isoform 1"/>
    <property type="match status" value="1"/>
</dbReference>
<evidence type="ECO:0000256" key="12">
    <source>
        <dbReference type="ARBA" id="ARBA00022840"/>
    </source>
</evidence>
<dbReference type="GO" id="GO:0004674">
    <property type="term" value="F:protein serine/threonine kinase activity"/>
    <property type="evidence" value="ECO:0007669"/>
    <property type="project" value="UniProtKB-KW"/>
</dbReference>
<evidence type="ECO:0000256" key="8">
    <source>
        <dbReference type="ARBA" id="ARBA00022741"/>
    </source>
</evidence>
<dbReference type="FunFam" id="1.10.1070.11:FF:000009">
    <property type="entry name" value="Putative serine/threonine-protein kinase ATR"/>
    <property type="match status" value="1"/>
</dbReference>
<accession>A0A6G0IFQ5</accession>
<evidence type="ECO:0000256" key="10">
    <source>
        <dbReference type="ARBA" id="ARBA00022777"/>
    </source>
</evidence>
<feature type="domain" description="FAT" evidence="20">
    <location>
        <begin position="2194"/>
        <end position="2740"/>
    </location>
</feature>
<dbReference type="InterPro" id="IPR050517">
    <property type="entry name" value="DDR_Repair_Kinase"/>
</dbReference>
<dbReference type="PANTHER" id="PTHR11139">
    <property type="entry name" value="ATAXIA TELANGIECTASIA MUTATED ATM -RELATED"/>
    <property type="match status" value="1"/>
</dbReference>
<dbReference type="CDD" id="cd00892">
    <property type="entry name" value="PIKKc_ATR"/>
    <property type="match status" value="1"/>
</dbReference>
<dbReference type="InterPro" id="IPR002048">
    <property type="entry name" value="EF_hand_dom"/>
</dbReference>
<dbReference type="PANTHER" id="PTHR11139:SF69">
    <property type="entry name" value="SERINE_THREONINE-PROTEIN KINASE ATR"/>
    <property type="match status" value="1"/>
</dbReference>
<comment type="caution">
    <text evidence="22">The sequence shown here is derived from an EMBL/GenBank/DDBJ whole genome shotgun (WGS) entry which is preliminary data.</text>
</comment>
<feature type="domain" description="FATC" evidence="21">
    <location>
        <begin position="3164"/>
        <end position="3196"/>
    </location>
</feature>
<dbReference type="GO" id="GO:0005694">
    <property type="term" value="C:chromosome"/>
    <property type="evidence" value="ECO:0007669"/>
    <property type="project" value="TreeGrafter"/>
</dbReference>
<dbReference type="EMBL" id="REGW02000011">
    <property type="protein sequence ID" value="KAE8290143.1"/>
    <property type="molecule type" value="Genomic_DNA"/>
</dbReference>
<dbReference type="InterPro" id="IPR056803">
    <property type="entry name" value="ATR-like_N-HEAT"/>
</dbReference>
<keyword evidence="6" id="KW-0479">Metal-binding</keyword>
<dbReference type="SMART" id="SM00054">
    <property type="entry name" value="EFh"/>
    <property type="match status" value="2"/>
</dbReference>
<dbReference type="InterPro" id="IPR057564">
    <property type="entry name" value="HEAT_ATR"/>
</dbReference>
<dbReference type="InterPro" id="IPR014009">
    <property type="entry name" value="PIK_FAT"/>
</dbReference>
<keyword evidence="15" id="KW-0539">Nucleus</keyword>